<organism evidence="1 2">
    <name type="scientific">Acer negundo</name>
    <name type="common">Box elder</name>
    <dbReference type="NCBI Taxonomy" id="4023"/>
    <lineage>
        <taxon>Eukaryota</taxon>
        <taxon>Viridiplantae</taxon>
        <taxon>Streptophyta</taxon>
        <taxon>Embryophyta</taxon>
        <taxon>Tracheophyta</taxon>
        <taxon>Spermatophyta</taxon>
        <taxon>Magnoliopsida</taxon>
        <taxon>eudicotyledons</taxon>
        <taxon>Gunneridae</taxon>
        <taxon>Pentapetalae</taxon>
        <taxon>rosids</taxon>
        <taxon>malvids</taxon>
        <taxon>Sapindales</taxon>
        <taxon>Sapindaceae</taxon>
        <taxon>Hippocastanoideae</taxon>
        <taxon>Acereae</taxon>
        <taxon>Acer</taxon>
    </lineage>
</organism>
<accession>A0AAD5IM24</accession>
<comment type="caution">
    <text evidence="1">The sequence shown here is derived from an EMBL/GenBank/DDBJ whole genome shotgun (WGS) entry which is preliminary data.</text>
</comment>
<evidence type="ECO:0000313" key="2">
    <source>
        <dbReference type="Proteomes" id="UP001064489"/>
    </source>
</evidence>
<protein>
    <submittedName>
        <fullName evidence="1">Uncharacterized protein</fullName>
    </submittedName>
</protein>
<dbReference type="Proteomes" id="UP001064489">
    <property type="component" value="Chromosome 7"/>
</dbReference>
<reference evidence="1" key="1">
    <citation type="journal article" date="2022" name="Plant J.">
        <title>Strategies of tolerance reflected in two North American maple genomes.</title>
        <authorList>
            <person name="McEvoy S.L."/>
            <person name="Sezen U.U."/>
            <person name="Trouern-Trend A."/>
            <person name="McMahon S.M."/>
            <person name="Schaberg P.G."/>
            <person name="Yang J."/>
            <person name="Wegrzyn J.L."/>
            <person name="Swenson N.G."/>
        </authorList>
    </citation>
    <scope>NUCLEOTIDE SEQUENCE</scope>
    <source>
        <strain evidence="1">91603</strain>
    </source>
</reference>
<dbReference type="AlphaFoldDB" id="A0AAD5IM24"/>
<reference evidence="1" key="2">
    <citation type="submission" date="2023-02" db="EMBL/GenBank/DDBJ databases">
        <authorList>
            <person name="Swenson N.G."/>
            <person name="Wegrzyn J.L."/>
            <person name="Mcevoy S.L."/>
        </authorList>
    </citation>
    <scope>NUCLEOTIDE SEQUENCE</scope>
    <source>
        <strain evidence="1">91603</strain>
        <tissue evidence="1">Leaf</tissue>
    </source>
</reference>
<keyword evidence="2" id="KW-1185">Reference proteome</keyword>
<evidence type="ECO:0000313" key="1">
    <source>
        <dbReference type="EMBL" id="KAI9169041.1"/>
    </source>
</evidence>
<gene>
    <name evidence="1" type="ORF">LWI28_005979</name>
</gene>
<dbReference type="EMBL" id="JAJSOW010000104">
    <property type="protein sequence ID" value="KAI9169041.1"/>
    <property type="molecule type" value="Genomic_DNA"/>
</dbReference>
<name>A0AAD5IM24_ACENE</name>
<sequence>MTNGSTFFGVPSQFQNLIGGPLDNILKAYFNFASFKELDGKEYAPAYAVAELELCVVDKFKRSLAYDVSMYCEHQSGIKTVQKFYSWKGRVSQDVVSCFEGIIKDLMTKDLDIWR</sequence>
<proteinExistence type="predicted"/>